<evidence type="ECO:0000256" key="4">
    <source>
        <dbReference type="PIRSR" id="PIRSR031924-50"/>
    </source>
</evidence>
<protein>
    <submittedName>
        <fullName evidence="6">Alkaline phosphatase family protein</fullName>
    </submittedName>
</protein>
<keyword evidence="7" id="KW-1185">Reference proteome</keyword>
<keyword evidence="1 4" id="KW-0597">Phosphoprotein</keyword>
<evidence type="ECO:0000313" key="6">
    <source>
        <dbReference type="EMBL" id="TPE42376.1"/>
    </source>
</evidence>
<sequence>MRNSLQAAGMALLLLTACRSQQPVAGLPSPPQNQSSYTDRPKLVVGIIIDQFRPDYLQRFYAQFGAGGFRRLMTKGYYNRNTHYNYVPTVTGPGHASVYAGTTPAVHGIVANSWYSRELGRALYCAEDTLVKPVGSETGAGKRSPRNLLATNISDALKLSTNGQGKVVGVAVKDRGAIMPAGHLADGAYWFDSKEGRFISSTYYMEALPEWVNHFNARQLPQQYMDSTWHTLLPLTAYEGPDETPYERVFQGKQSAVFPYDLRELGKANGGYGLLTYTPYANTMVTELAMAAVAGEGMGQDEVPDLLALSYSSTDILGHSFGPRSVEVQDMYLRLDRDLEHLLAYLDHTVGQGAYAVFLTADHAAAEVPRYLTDRKVPAGYFSQKGMRGPAEDFLRKAYGVEGLVAYVTNQQVYLNRAVVRENGLDLHEVQQKLAGFLREMDGVMAVYTGGELQQRGYPAGNPRLLQKGYHYKRSGDVFLVLEPGWLDGGKVGTTHGTGYNYDTHVPLLWYGWRIKPGSSARKQSITDIAPTLSFMLDIMLPSGADGEPILEVLP</sequence>
<feature type="active site" description="Phosphothreonine intermediate" evidence="4">
    <location>
        <position position="91"/>
    </location>
</feature>
<dbReference type="PIRSF" id="PIRSF031924">
    <property type="entry name" value="Pi-irrepressible_AP"/>
    <property type="match status" value="1"/>
</dbReference>
<dbReference type="GO" id="GO:0004035">
    <property type="term" value="F:alkaline phosphatase activity"/>
    <property type="evidence" value="ECO:0007669"/>
    <property type="project" value="InterPro"/>
</dbReference>
<name>A0A501W9Y1_9BACT</name>
<feature type="binding site" evidence="5">
    <location>
        <begin position="173"/>
        <end position="175"/>
    </location>
    <ligand>
        <name>substrate</name>
    </ligand>
</feature>
<dbReference type="Gene3D" id="3.40.720.10">
    <property type="entry name" value="Alkaline Phosphatase, subunit A"/>
    <property type="match status" value="1"/>
</dbReference>
<dbReference type="InterPro" id="IPR017850">
    <property type="entry name" value="Alkaline_phosphatase_core_sf"/>
</dbReference>
<dbReference type="EMBL" id="VFRQ01000013">
    <property type="protein sequence ID" value="TPE42376.1"/>
    <property type="molecule type" value="Genomic_DNA"/>
</dbReference>
<dbReference type="SUPFAM" id="SSF53649">
    <property type="entry name" value="Alkaline phosphatase-like"/>
    <property type="match status" value="1"/>
</dbReference>
<dbReference type="CDD" id="cd16016">
    <property type="entry name" value="AP-SPAP"/>
    <property type="match status" value="1"/>
</dbReference>
<comment type="caution">
    <text evidence="6">The sequence shown here is derived from an EMBL/GenBank/DDBJ whole genome shotgun (WGS) entry which is preliminary data.</text>
</comment>
<dbReference type="InterPro" id="IPR002591">
    <property type="entry name" value="Phosphodiest/P_Trfase"/>
</dbReference>
<dbReference type="PROSITE" id="PS51257">
    <property type="entry name" value="PROKAR_LIPOPROTEIN"/>
    <property type="match status" value="1"/>
</dbReference>
<reference evidence="6 7" key="1">
    <citation type="submission" date="2019-06" db="EMBL/GenBank/DDBJ databases">
        <title>A novel bacterium of genus Pontibacter, isolated from marine sediment.</title>
        <authorList>
            <person name="Huang H."/>
            <person name="Mo K."/>
            <person name="Hu Y."/>
        </authorList>
    </citation>
    <scope>NUCLEOTIDE SEQUENCE [LARGE SCALE GENOMIC DNA]</scope>
    <source>
        <strain evidence="6 7">HB172049</strain>
    </source>
</reference>
<evidence type="ECO:0000313" key="7">
    <source>
        <dbReference type="Proteomes" id="UP000316727"/>
    </source>
</evidence>
<dbReference type="GO" id="GO:0046872">
    <property type="term" value="F:metal ion binding"/>
    <property type="evidence" value="ECO:0007669"/>
    <property type="project" value="UniProtKB-KW"/>
</dbReference>
<dbReference type="Gene3D" id="3.30.1360.150">
    <property type="match status" value="1"/>
</dbReference>
<evidence type="ECO:0000256" key="2">
    <source>
        <dbReference type="ARBA" id="ARBA00022723"/>
    </source>
</evidence>
<feature type="binding site" evidence="5">
    <location>
        <position position="112"/>
    </location>
    <ligand>
        <name>substrate</name>
    </ligand>
</feature>
<keyword evidence="3" id="KW-0732">Signal</keyword>
<dbReference type="RefSeq" id="WP_140623384.1">
    <property type="nucleotide sequence ID" value="NZ_VFRQ01000013.1"/>
</dbReference>
<dbReference type="OrthoDB" id="9766127at2"/>
<evidence type="ECO:0000256" key="1">
    <source>
        <dbReference type="ARBA" id="ARBA00022553"/>
    </source>
</evidence>
<accession>A0A501W9Y1</accession>
<dbReference type="InterPro" id="IPR026263">
    <property type="entry name" value="Alkaline_phosphatase_prok"/>
</dbReference>
<organism evidence="6 7">
    <name type="scientific">Pontibacter mangrovi</name>
    <dbReference type="NCBI Taxonomy" id="2589816"/>
    <lineage>
        <taxon>Bacteria</taxon>
        <taxon>Pseudomonadati</taxon>
        <taxon>Bacteroidota</taxon>
        <taxon>Cytophagia</taxon>
        <taxon>Cytophagales</taxon>
        <taxon>Hymenobacteraceae</taxon>
        <taxon>Pontibacter</taxon>
    </lineage>
</organism>
<proteinExistence type="predicted"/>
<dbReference type="Pfam" id="PF01663">
    <property type="entry name" value="Phosphodiest"/>
    <property type="match status" value="1"/>
</dbReference>
<evidence type="ECO:0000256" key="3">
    <source>
        <dbReference type="ARBA" id="ARBA00022729"/>
    </source>
</evidence>
<evidence type="ECO:0000256" key="5">
    <source>
        <dbReference type="PIRSR" id="PIRSR031924-51"/>
    </source>
</evidence>
<dbReference type="Proteomes" id="UP000316727">
    <property type="component" value="Unassembled WGS sequence"/>
</dbReference>
<dbReference type="NCBIfam" id="NF042991">
    <property type="entry name" value="alk_phos_PafA"/>
    <property type="match status" value="1"/>
</dbReference>
<gene>
    <name evidence="6" type="ORF">FJM65_18265</name>
</gene>
<dbReference type="AlphaFoldDB" id="A0A501W9Y1"/>
<keyword evidence="2" id="KW-0479">Metal-binding</keyword>
<dbReference type="PANTHER" id="PTHR10151">
    <property type="entry name" value="ECTONUCLEOTIDE PYROPHOSPHATASE/PHOSPHODIESTERASE"/>
    <property type="match status" value="1"/>
</dbReference>
<dbReference type="PANTHER" id="PTHR10151:SF120">
    <property type="entry name" value="BIS(5'-ADENOSYL)-TRIPHOSPHATASE"/>
    <property type="match status" value="1"/>
</dbReference>